<feature type="compositionally biased region" description="Polar residues" evidence="1">
    <location>
        <begin position="323"/>
        <end position="340"/>
    </location>
</feature>
<dbReference type="HOGENOM" id="CLU_723762_0_0_1"/>
<organism evidence="2 3">
    <name type="scientific">Lodderomyces elongisporus (strain ATCC 11503 / CBS 2605 / JCM 1781 / NBRC 1676 / NRRL YB-4239)</name>
    <name type="common">Yeast</name>
    <name type="synonym">Saccharomyces elongisporus</name>
    <dbReference type="NCBI Taxonomy" id="379508"/>
    <lineage>
        <taxon>Eukaryota</taxon>
        <taxon>Fungi</taxon>
        <taxon>Dikarya</taxon>
        <taxon>Ascomycota</taxon>
        <taxon>Saccharomycotina</taxon>
        <taxon>Pichiomycetes</taxon>
        <taxon>Debaryomycetaceae</taxon>
        <taxon>Candida/Lodderomyces clade</taxon>
        <taxon>Lodderomyces</taxon>
    </lineage>
</organism>
<protein>
    <submittedName>
        <fullName evidence="2">Uncharacterized protein</fullName>
    </submittedName>
</protein>
<dbReference type="GeneID" id="5234304"/>
<dbReference type="VEuPathDB" id="FungiDB:LELG_01583"/>
<feature type="region of interest" description="Disordered" evidence="1">
    <location>
        <begin position="1"/>
        <end position="28"/>
    </location>
</feature>
<dbReference type="Proteomes" id="UP000001996">
    <property type="component" value="Unassembled WGS sequence"/>
</dbReference>
<dbReference type="AlphaFoldDB" id="A5DW47"/>
<sequence length="382" mass="41784">MGRHSLKRKETTKVRPSAPAEIPKYPPTIYEPSPATLKNFPLSIVNGVTRENGLYSLTLKSINCETYVEQNENMRRVLKKPKLEAPKRISDLDLEAVVKKLTEDVEYAKNQSLPILKENNAEINELYKNLNDVLKGGDDTNEALVDLRKKLLDFATSSGVVFREGKYAFNTSLVIPDIPIERAEDVRDDVKSVTSLEQQSSGGDKVSVTDNETKNVDVAAHQEQSSGGDKVDVAAHQEQSSGGDNVDVAAHQYKTSGGDKVSITDNETRGEDDVSITDNETKNDNIASHHEQSTLSVQPVESTVDVHQTQNSVPEPVADVTQVGVSVTTTNTSPESPSGAENNTHEEVEAEEEPRQIELVSESNGEEAHNQQTTPDAAIKEV</sequence>
<keyword evidence="3" id="KW-1185">Reference proteome</keyword>
<dbReference type="KEGG" id="lel:PVL30_001557"/>
<gene>
    <name evidence="2" type="ORF">LELG_01583</name>
</gene>
<accession>A5DW47</accession>
<feature type="compositionally biased region" description="Polar residues" evidence="1">
    <location>
        <begin position="192"/>
        <end position="202"/>
    </location>
</feature>
<evidence type="ECO:0000313" key="2">
    <source>
        <dbReference type="EMBL" id="EDK43405.1"/>
    </source>
</evidence>
<dbReference type="OrthoDB" id="4095746at2759"/>
<reference evidence="2 3" key="1">
    <citation type="journal article" date="2009" name="Nature">
        <title>Evolution of pathogenicity and sexual reproduction in eight Candida genomes.</title>
        <authorList>
            <person name="Butler G."/>
            <person name="Rasmussen M.D."/>
            <person name="Lin M.F."/>
            <person name="Santos M.A."/>
            <person name="Sakthikumar S."/>
            <person name="Munro C.A."/>
            <person name="Rheinbay E."/>
            <person name="Grabherr M."/>
            <person name="Forche A."/>
            <person name="Reedy J.L."/>
            <person name="Agrafioti I."/>
            <person name="Arnaud M.B."/>
            <person name="Bates S."/>
            <person name="Brown A.J."/>
            <person name="Brunke S."/>
            <person name="Costanzo M.C."/>
            <person name="Fitzpatrick D.A."/>
            <person name="de Groot P.W."/>
            <person name="Harris D."/>
            <person name="Hoyer L.L."/>
            <person name="Hube B."/>
            <person name="Klis F.M."/>
            <person name="Kodira C."/>
            <person name="Lennard N."/>
            <person name="Logue M.E."/>
            <person name="Martin R."/>
            <person name="Neiman A.M."/>
            <person name="Nikolaou E."/>
            <person name="Quail M.A."/>
            <person name="Quinn J."/>
            <person name="Santos M.C."/>
            <person name="Schmitzberger F.F."/>
            <person name="Sherlock G."/>
            <person name="Shah P."/>
            <person name="Silverstein K.A."/>
            <person name="Skrzypek M.S."/>
            <person name="Soll D."/>
            <person name="Staggs R."/>
            <person name="Stansfield I."/>
            <person name="Stumpf M.P."/>
            <person name="Sudbery P.E."/>
            <person name="Srikantha T."/>
            <person name="Zeng Q."/>
            <person name="Berman J."/>
            <person name="Berriman M."/>
            <person name="Heitman J."/>
            <person name="Gow N.A."/>
            <person name="Lorenz M.C."/>
            <person name="Birren B.W."/>
            <person name="Kellis M."/>
            <person name="Cuomo C.A."/>
        </authorList>
    </citation>
    <scope>NUCLEOTIDE SEQUENCE [LARGE SCALE GENOMIC DNA]</scope>
    <source>
        <strain evidence="3">ATCC 11503 / BCRC 21390 / CBS 2605 / JCM 1781 / NBRC 1676 / NRRL YB-4239</strain>
    </source>
</reference>
<evidence type="ECO:0000256" key="1">
    <source>
        <dbReference type="SAM" id="MobiDB-lite"/>
    </source>
</evidence>
<feature type="compositionally biased region" description="Polar residues" evidence="1">
    <location>
        <begin position="293"/>
        <end position="313"/>
    </location>
</feature>
<feature type="compositionally biased region" description="Basic and acidic residues" evidence="1">
    <location>
        <begin position="279"/>
        <end position="292"/>
    </location>
</feature>
<evidence type="ECO:0000313" key="3">
    <source>
        <dbReference type="Proteomes" id="UP000001996"/>
    </source>
</evidence>
<name>A5DW47_LODEL</name>
<dbReference type="EMBL" id="CH981525">
    <property type="protein sequence ID" value="EDK43405.1"/>
    <property type="molecule type" value="Genomic_DNA"/>
</dbReference>
<proteinExistence type="predicted"/>
<feature type="region of interest" description="Disordered" evidence="1">
    <location>
        <begin position="191"/>
        <end position="210"/>
    </location>
</feature>
<feature type="region of interest" description="Disordered" evidence="1">
    <location>
        <begin position="219"/>
        <end position="382"/>
    </location>
</feature>
<dbReference type="InParanoid" id="A5DW47"/>